<dbReference type="InterPro" id="IPR020843">
    <property type="entry name" value="ER"/>
</dbReference>
<dbReference type="SUPFAM" id="SSF53901">
    <property type="entry name" value="Thiolase-like"/>
    <property type="match status" value="1"/>
</dbReference>
<dbReference type="FunFam" id="3.40.50.720:FF:000209">
    <property type="entry name" value="Polyketide synthase Pks12"/>
    <property type="match status" value="1"/>
</dbReference>
<dbReference type="SUPFAM" id="SSF50129">
    <property type="entry name" value="GroES-like"/>
    <property type="match status" value="1"/>
</dbReference>
<dbReference type="Gene3D" id="3.40.50.720">
    <property type="entry name" value="NAD(P)-binding Rossmann-like Domain"/>
    <property type="match status" value="1"/>
</dbReference>
<evidence type="ECO:0000313" key="12">
    <source>
        <dbReference type="EMBL" id="UPN67563.1"/>
    </source>
</evidence>
<keyword evidence="4" id="KW-0521">NADP</keyword>
<keyword evidence="3" id="KW-0808">Transferase</keyword>
<dbReference type="InterPro" id="IPR016039">
    <property type="entry name" value="Thiolase-like"/>
</dbReference>
<dbReference type="InterPro" id="IPR016035">
    <property type="entry name" value="Acyl_Trfase/lysoPLipase"/>
</dbReference>
<dbReference type="SMART" id="SM00825">
    <property type="entry name" value="PKS_KS"/>
    <property type="match status" value="1"/>
</dbReference>
<dbReference type="Pfam" id="PF21089">
    <property type="entry name" value="PKS_DH_N"/>
    <property type="match status" value="1"/>
</dbReference>
<dbReference type="Pfam" id="PF23114">
    <property type="entry name" value="NAD-bd_HRPKS_sdrA"/>
    <property type="match status" value="1"/>
</dbReference>
<dbReference type="InterPro" id="IPR050091">
    <property type="entry name" value="PKS_NRPS_Biosynth_Enz"/>
</dbReference>
<dbReference type="GO" id="GO:0004312">
    <property type="term" value="F:fatty acid synthase activity"/>
    <property type="evidence" value="ECO:0007669"/>
    <property type="project" value="TreeGrafter"/>
</dbReference>
<dbReference type="PROSITE" id="PS52004">
    <property type="entry name" value="KS3_2"/>
    <property type="match status" value="1"/>
</dbReference>
<dbReference type="InterPro" id="IPR014031">
    <property type="entry name" value="Ketoacyl_synth_C"/>
</dbReference>
<dbReference type="InterPro" id="IPR049552">
    <property type="entry name" value="PKS_DH_N"/>
</dbReference>
<evidence type="ECO:0000259" key="11">
    <source>
        <dbReference type="PROSITE" id="PS52019"/>
    </source>
</evidence>
<dbReference type="InterPro" id="IPR020806">
    <property type="entry name" value="PKS_PP-bd"/>
</dbReference>
<keyword evidence="2" id="KW-0597">Phosphoprotein</keyword>
<keyword evidence="6" id="KW-0511">Multifunctional enzyme</keyword>
<dbReference type="Pfam" id="PF13602">
    <property type="entry name" value="ADH_zinc_N_2"/>
    <property type="match status" value="1"/>
</dbReference>
<dbReference type="SUPFAM" id="SSF47336">
    <property type="entry name" value="ACP-like"/>
    <property type="match status" value="1"/>
</dbReference>
<feature type="region of interest" description="N-terminal hotdog fold" evidence="8">
    <location>
        <begin position="905"/>
        <end position="1037"/>
    </location>
</feature>
<feature type="active site" description="Proton acceptor; for dehydratase activity" evidence="8">
    <location>
        <position position="937"/>
    </location>
</feature>
<dbReference type="InterPro" id="IPR009081">
    <property type="entry name" value="PP-bd_ACP"/>
</dbReference>
<dbReference type="Pfam" id="PF08240">
    <property type="entry name" value="ADH_N"/>
    <property type="match status" value="1"/>
</dbReference>
<dbReference type="GO" id="GO:1901336">
    <property type="term" value="P:lactone biosynthetic process"/>
    <property type="evidence" value="ECO:0007669"/>
    <property type="project" value="UniProtKB-ARBA"/>
</dbReference>
<dbReference type="SUPFAM" id="SSF53335">
    <property type="entry name" value="S-adenosyl-L-methionine-dependent methyltransferases"/>
    <property type="match status" value="1"/>
</dbReference>
<evidence type="ECO:0008006" key="13">
    <source>
        <dbReference type="Google" id="ProtNLM"/>
    </source>
</evidence>
<dbReference type="SUPFAM" id="SSF55048">
    <property type="entry name" value="Probable ACP-binding domain of malonyl-CoA ACP transacylase"/>
    <property type="match status" value="1"/>
</dbReference>
<dbReference type="InterPro" id="IPR056501">
    <property type="entry name" value="NAD-bd_HRPKS_sdrA"/>
</dbReference>
<dbReference type="SMART" id="SM00826">
    <property type="entry name" value="PKS_DH"/>
    <property type="match status" value="1"/>
</dbReference>
<reference evidence="12" key="1">
    <citation type="submission" date="2020-12" db="EMBL/GenBank/DDBJ databases">
        <authorList>
            <person name="Li J."/>
            <person name="Zhen H."/>
            <person name="Chen Y."/>
            <person name="Liu L."/>
        </authorList>
    </citation>
    <scope>NUCLEOTIDE SEQUENCE</scope>
</reference>
<dbReference type="InterPro" id="IPR001227">
    <property type="entry name" value="Ac_transferase_dom_sf"/>
</dbReference>
<dbReference type="Pfam" id="PF08659">
    <property type="entry name" value="KR"/>
    <property type="match status" value="1"/>
</dbReference>
<dbReference type="InterPro" id="IPR014043">
    <property type="entry name" value="Acyl_transferase_dom"/>
</dbReference>
<dbReference type="Gene3D" id="3.10.129.110">
    <property type="entry name" value="Polyketide synthase dehydratase"/>
    <property type="match status" value="1"/>
</dbReference>
<dbReference type="Gene3D" id="3.40.47.10">
    <property type="match status" value="1"/>
</dbReference>
<evidence type="ECO:0000256" key="8">
    <source>
        <dbReference type="PROSITE-ProRule" id="PRU01363"/>
    </source>
</evidence>
<evidence type="ECO:0000256" key="7">
    <source>
        <dbReference type="ARBA" id="ARBA00023315"/>
    </source>
</evidence>
<proteinExistence type="evidence at transcript level"/>
<evidence type="ECO:0000259" key="10">
    <source>
        <dbReference type="PROSITE" id="PS52004"/>
    </source>
</evidence>
<dbReference type="CDD" id="cd05195">
    <property type="entry name" value="enoyl_red"/>
    <property type="match status" value="1"/>
</dbReference>
<feature type="active site" description="Proton donor; for dehydratase activity" evidence="8">
    <location>
        <position position="1124"/>
    </location>
</feature>
<dbReference type="Gene3D" id="3.90.180.10">
    <property type="entry name" value="Medium-chain alcohol dehydrogenases, catalytic domain"/>
    <property type="match status" value="1"/>
</dbReference>
<dbReference type="SUPFAM" id="SSF51735">
    <property type="entry name" value="NAD(P)-binding Rossmann-fold domains"/>
    <property type="match status" value="2"/>
</dbReference>
<dbReference type="InterPro" id="IPR036736">
    <property type="entry name" value="ACP-like_sf"/>
</dbReference>
<dbReference type="InterPro" id="IPR006162">
    <property type="entry name" value="Ppantetheine_attach_site"/>
</dbReference>
<dbReference type="InterPro" id="IPR020841">
    <property type="entry name" value="PKS_Beta-ketoAc_synthase_dom"/>
</dbReference>
<dbReference type="SMART" id="SM00822">
    <property type="entry name" value="PKS_KR"/>
    <property type="match status" value="1"/>
</dbReference>
<sequence>MSSRGAHFIKDDPGLFDAPFFSITPKEAASMDPQQRWLLEAAYLALENAGIPTEKVAGSLTAVFAASMTDDYAKLLHKDPEYMPTNVATGVNSSILANRISWYFDLKGPSVQLNTACSSSVIATDIACQSLRNGQCSMALVAGSSLLLTPEESLKMENMGFLSPDSRCYSFDSRANGYGRGEGTTVLVLKLLRHAIADGDMIRAVIRATGTNQDGHTSGITQPSFSSQESLVRQVYKSCNLDLALTRYIEAHGTGTQLGDSTEARALGRVFRTVRSAQEPLYIGSAKANIGHLEGASGLVGILKSVMILERGVIPPNALFEQWNTKINAQYNNIQVPTKCIPWPSAGLRRISVNSFGFGGSNGHVVLDDAFHTLEAMSANALIYTPCWSDGLVYSEPLNKRSETLSRSDTFQATEMSPNQEHAGREYDSAPEASCIELGYQLLVWSAKDEAALNRMLDQHSDYCRQLARRPGRLARLLSYTLAARRSQLPWKSFAVVRDDIPTSSMEVSPSEGIRAPRNPVLAFVFSGQGAQYAQMGMELLVFPVFRATMHQAADILKDLGAGWSLFDEMKNADKIDSPQMSQPLCTVLQISLVELLRHLGIVAEAVVGHSSGEIAAAYTVGALSLRDACLVAYYRGLLAQELVAADSQPGAMISVNLAEAEVDAYLEKASLTGITVACINSPFNVTLSGDSDVVDAAIRHLETDGIFCRRLITGVAYHSPAMRAISSNYLELLSSMTSGSSSPAAAFMASSVTGQKTTNMALSQGQYWVDNLVSPVQFSDAIRYLALAAPKGDGLKPISDYVEIGPQAVLKRPVTDTLRDAIKDKTFGYFSALSKFESPIKAILELVGQLCIRGHSVSVVAANQQLQKSSFLVDAPGYPFDHSQSYWHESRISRNWRLRLPVSRDLLGIPAMDWNDTEPRWRKFLRISEMPWLEDHVIGGDTLFPATGSLCMAIEAVRQMSDNKESIVGYRVKHAVFMKPIVVQPDNSTEVITQVRSLQEPYEKADLRFQVQIFAVLNGTWVECSKYEIHIESAESQNEVSRNQNALLALGSQVQIYPDTKGSATEPIDTGDFYHWCRSQGLNYGKTFSIAEGVCWNGEQVAVARIPAPNGLHDGIVHPAVFDAACQICYVGASNGLSRNIPTTVPHRIRDAWLAADGWQHPQTRQLRVATKSKPNPVITGITGTVHISSDNGLPLAYIHKFDFLPVASQAVNDDFSRNLLQQVEWKPQLSMLSLEQLRSHCVARSSGEHEDDTEHYYLDLENALYSVVSHNLNSLGQIEWNSIAPHMRAYISSLETHLQTLQSDAREIVDEETAVRALQELSMLRPQWEVFYRVAQNLSALAHGQMDTLDLSPLTSLAADFHGSLLSGFKKQLEAFFDLSAHQNSTLRILEVECDSGALTALVISILEEIEARTGGVAFSEYVCTDTSKTDLERARERFKHHQGRLEFKFLDLRPGYDAISPELGPEGFDIVLTGGNPCSTRTVSTIMDSLRKAVKPAGHLVLCPHTHPDNFAVNFALGILPGWIRDGTEIPPVVSRNPLETVLPASEVSHEGLTINEHNFKVPRHASLIISRAGAAHPLAHESPKVLLVVAPGISRQRNLGSSALDRFASLGHASHIISLDELAETDLDATDCIVFLADLGKSLLIDIPEHTFKSMKAMVQRAQNVLWVTHADTTTEADAGACSLAGIKDGFLRTLRAEFHNKRIVSLSTEGADTSPLDYSFLISTVFKSAFLDRTMEVEYIARGNQILTGRLVHDSQLSDELSSSLRPTTNFSSWLPGPPLMLDIGSRGHLDTLYYVEDTDHSLALGAKDVEIEAKAWALNFRDVFGALGRLDDAGFGTDCAGIVTRVGPDCQDIQPGDRVCMGSVGCMRMYPRGHERAVVKLDSSFPFEEACALITPGMTAWHSLATVARVQEGEKVLIHAASGATGQLAIQVAQALKAEIFVTVGYGYKKQLLIDQYGISEDHIFYSRSSNNTFAKDVMRMTNGYGVDVVLNSLVGEGLRASWECIAPYGRFIEIGKTDINANSKLPMGHFEKNVTFSAVDIRHIFLTRVQSAGSLLHHVMRMSDQGTIRRPEPLHIYSAGDIEAAFRYVQSGKNSGRVVIQLSPETQVPKHLITRRQWEFDRESSYLVVGGFGGIGRAILDWMVSRGAMNLIVLSRSGPNSGDAAQLMHELSRRDVRVLALKCDVTSKRSLRNALKECQRTLPPVRGCINAAMVINDSTFENMSHNEWNRTMSSKVSTSWNLHDLLGPLDFMVFLSSISGIVGNPGQANYAGGCAFQDALARHRTRCGHRTTSVDLGVVRDIGVVAETESLKKRFDSVANGLGQVEATEVMALLDICCDPEGDLVGHPSQVLLGMETPADMLARSLEVPEIMDRPLFQYFSQAQSLHEKNAGSLDNFALLFRKVGTVEERNSIVTKSLMNKLARAIAVKPEDIESSKPLHQFGVDSLVAVELRNWIAKNFAADISVFEIMSGRTVKGVAEFVVGNSQVPMAS</sequence>
<dbReference type="SMART" id="SM00829">
    <property type="entry name" value="PKS_ER"/>
    <property type="match status" value="1"/>
</dbReference>
<dbReference type="InterPro" id="IPR011032">
    <property type="entry name" value="GroES-like_sf"/>
</dbReference>
<dbReference type="CDD" id="cd00833">
    <property type="entry name" value="PKS"/>
    <property type="match status" value="1"/>
</dbReference>
<evidence type="ECO:0000256" key="2">
    <source>
        <dbReference type="ARBA" id="ARBA00022553"/>
    </source>
</evidence>
<dbReference type="GO" id="GO:0031177">
    <property type="term" value="F:phosphopantetheine binding"/>
    <property type="evidence" value="ECO:0007669"/>
    <property type="project" value="InterPro"/>
</dbReference>
<dbReference type="Pfam" id="PF02801">
    <property type="entry name" value="Ketoacyl-synt_C"/>
    <property type="match status" value="1"/>
</dbReference>
<dbReference type="InterPro" id="IPR013154">
    <property type="entry name" value="ADH-like_N"/>
</dbReference>
<evidence type="ECO:0000256" key="6">
    <source>
        <dbReference type="ARBA" id="ARBA00023268"/>
    </source>
</evidence>
<dbReference type="PROSITE" id="PS52019">
    <property type="entry name" value="PKS_MFAS_DH"/>
    <property type="match status" value="1"/>
</dbReference>
<organism evidence="12">
    <name type="scientific">Pestalotiopsis sp</name>
    <dbReference type="NCBI Taxonomy" id="36460"/>
    <lineage>
        <taxon>Eukaryota</taxon>
        <taxon>Fungi</taxon>
        <taxon>Dikarya</taxon>
        <taxon>Ascomycota</taxon>
        <taxon>Pezizomycotina</taxon>
        <taxon>Sordariomycetes</taxon>
        <taxon>Xylariomycetidae</taxon>
        <taxon>Amphisphaeriales</taxon>
        <taxon>Sporocadaceae</taxon>
        <taxon>Pestalotiopsis</taxon>
    </lineage>
</organism>
<evidence type="ECO:0000256" key="4">
    <source>
        <dbReference type="ARBA" id="ARBA00022857"/>
    </source>
</evidence>
<evidence type="ECO:0000256" key="5">
    <source>
        <dbReference type="ARBA" id="ARBA00023002"/>
    </source>
</evidence>
<dbReference type="Pfam" id="PF00109">
    <property type="entry name" value="ketoacyl-synt"/>
    <property type="match status" value="1"/>
</dbReference>
<dbReference type="Gene3D" id="3.40.366.10">
    <property type="entry name" value="Malonyl-Coenzyme A Acyl Carrier Protein, domain 2"/>
    <property type="match status" value="1"/>
</dbReference>
<protein>
    <recommendedName>
        <fullName evidence="13">Polyketide synthase</fullName>
    </recommendedName>
</protein>
<dbReference type="InterPro" id="IPR020807">
    <property type="entry name" value="PKS_DH"/>
</dbReference>
<keyword evidence="5" id="KW-0560">Oxidoreductase</keyword>
<dbReference type="InterPro" id="IPR013968">
    <property type="entry name" value="PKS_KR"/>
</dbReference>
<dbReference type="GO" id="GO:0006633">
    <property type="term" value="P:fatty acid biosynthetic process"/>
    <property type="evidence" value="ECO:0007669"/>
    <property type="project" value="TreeGrafter"/>
</dbReference>
<feature type="domain" description="Carrier" evidence="9">
    <location>
        <begin position="2416"/>
        <end position="2493"/>
    </location>
</feature>
<dbReference type="InterPro" id="IPR032821">
    <property type="entry name" value="PKS_assoc"/>
</dbReference>
<feature type="domain" description="Ketosynthase family 3 (KS3)" evidence="10">
    <location>
        <begin position="1"/>
        <end position="369"/>
    </location>
</feature>
<dbReference type="InterPro" id="IPR016036">
    <property type="entry name" value="Malonyl_transacylase_ACP-bd"/>
</dbReference>
<dbReference type="Pfam" id="PF14765">
    <property type="entry name" value="PS-DH"/>
    <property type="match status" value="1"/>
</dbReference>
<dbReference type="InterPro" id="IPR042104">
    <property type="entry name" value="PKS_dehydratase_sf"/>
</dbReference>
<dbReference type="PROSITE" id="PS00012">
    <property type="entry name" value="PHOSPHOPANTETHEINE"/>
    <property type="match status" value="1"/>
</dbReference>
<dbReference type="Pfam" id="PF00698">
    <property type="entry name" value="Acyl_transf_1"/>
    <property type="match status" value="1"/>
</dbReference>
<evidence type="ECO:0000256" key="1">
    <source>
        <dbReference type="ARBA" id="ARBA00022450"/>
    </source>
</evidence>
<keyword evidence="7" id="KW-0012">Acyltransferase</keyword>
<dbReference type="EMBL" id="MW373491">
    <property type="protein sequence ID" value="UPN67563.1"/>
    <property type="molecule type" value="mRNA"/>
</dbReference>
<feature type="region of interest" description="C-terminal hotdog fold" evidence="8">
    <location>
        <begin position="1066"/>
        <end position="1214"/>
    </location>
</feature>
<dbReference type="GO" id="GO:0016491">
    <property type="term" value="F:oxidoreductase activity"/>
    <property type="evidence" value="ECO:0007669"/>
    <property type="project" value="UniProtKB-KW"/>
</dbReference>
<dbReference type="InterPro" id="IPR057326">
    <property type="entry name" value="KR_dom"/>
</dbReference>
<dbReference type="PROSITE" id="PS50075">
    <property type="entry name" value="CARRIER"/>
    <property type="match status" value="1"/>
</dbReference>
<dbReference type="InterPro" id="IPR049551">
    <property type="entry name" value="PKS_DH_C"/>
</dbReference>
<dbReference type="GO" id="GO:0030639">
    <property type="term" value="P:polyketide biosynthetic process"/>
    <property type="evidence" value="ECO:0007669"/>
    <property type="project" value="UniProtKB-ARBA"/>
</dbReference>
<dbReference type="SMR" id="A0A8U0AWC9"/>
<feature type="domain" description="PKS/mFAS DH" evidence="11">
    <location>
        <begin position="905"/>
        <end position="1214"/>
    </location>
</feature>
<keyword evidence="1" id="KW-0596">Phosphopantetheine</keyword>
<dbReference type="SMART" id="SM00823">
    <property type="entry name" value="PKS_PP"/>
    <property type="match status" value="1"/>
</dbReference>
<evidence type="ECO:0000256" key="3">
    <source>
        <dbReference type="ARBA" id="ARBA00022679"/>
    </source>
</evidence>
<dbReference type="InterPro" id="IPR014030">
    <property type="entry name" value="Ketoacyl_synth_N"/>
</dbReference>
<dbReference type="Gene3D" id="3.40.50.150">
    <property type="entry name" value="Vaccinia Virus protein VP39"/>
    <property type="match status" value="1"/>
</dbReference>
<dbReference type="PANTHER" id="PTHR43775">
    <property type="entry name" value="FATTY ACID SYNTHASE"/>
    <property type="match status" value="1"/>
</dbReference>
<dbReference type="Pfam" id="PF23297">
    <property type="entry name" value="ACP_SdgA_C"/>
    <property type="match status" value="1"/>
</dbReference>
<dbReference type="Gene3D" id="1.10.1200.10">
    <property type="entry name" value="ACP-like"/>
    <property type="match status" value="1"/>
</dbReference>
<dbReference type="Pfam" id="PF16197">
    <property type="entry name" value="KAsynt_C_assoc"/>
    <property type="match status" value="1"/>
</dbReference>
<dbReference type="InterPro" id="IPR049900">
    <property type="entry name" value="PKS_mFAS_DH"/>
</dbReference>
<name>A0A8U0AWC9_PESTX</name>
<dbReference type="InterPro" id="IPR036291">
    <property type="entry name" value="NAD(P)-bd_dom_sf"/>
</dbReference>
<dbReference type="PANTHER" id="PTHR43775:SF29">
    <property type="entry name" value="ASPERFURANONE POLYKETIDE SYNTHASE AFOG-RELATED"/>
    <property type="match status" value="1"/>
</dbReference>
<dbReference type="SUPFAM" id="SSF52151">
    <property type="entry name" value="FabD/lysophospholipase-like"/>
    <property type="match status" value="1"/>
</dbReference>
<dbReference type="SMART" id="SM00827">
    <property type="entry name" value="PKS_AT"/>
    <property type="match status" value="1"/>
</dbReference>
<dbReference type="InterPro" id="IPR029063">
    <property type="entry name" value="SAM-dependent_MTases_sf"/>
</dbReference>
<accession>A0A8U0AWC9</accession>
<evidence type="ECO:0000259" key="9">
    <source>
        <dbReference type="PROSITE" id="PS50075"/>
    </source>
</evidence>